<keyword evidence="2" id="KW-0472">Membrane</keyword>
<dbReference type="AlphaFoldDB" id="A0A0G0L1R8"/>
<feature type="region of interest" description="Disordered" evidence="1">
    <location>
        <begin position="46"/>
        <end position="67"/>
    </location>
</feature>
<organism evidence="3 4">
    <name type="scientific">Candidatus Woesebacteria bacterium GW2011_GWB1_38_8</name>
    <dbReference type="NCBI Taxonomy" id="1618570"/>
    <lineage>
        <taxon>Bacteria</taxon>
        <taxon>Candidatus Woeseibacteriota</taxon>
    </lineage>
</organism>
<accession>A0A0G0L1R8</accession>
<feature type="transmembrane region" description="Helical" evidence="2">
    <location>
        <begin position="108"/>
        <end position="129"/>
    </location>
</feature>
<evidence type="ECO:0000313" key="3">
    <source>
        <dbReference type="EMBL" id="KKQ84942.1"/>
    </source>
</evidence>
<keyword evidence="2" id="KW-1133">Transmembrane helix</keyword>
<proteinExistence type="predicted"/>
<protein>
    <submittedName>
        <fullName evidence="3">Uncharacterized protein</fullName>
    </submittedName>
</protein>
<evidence type="ECO:0000313" key="4">
    <source>
        <dbReference type="Proteomes" id="UP000034081"/>
    </source>
</evidence>
<dbReference type="Proteomes" id="UP000034081">
    <property type="component" value="Unassembled WGS sequence"/>
</dbReference>
<gene>
    <name evidence="3" type="ORF">UT08_C0012G0038</name>
</gene>
<evidence type="ECO:0000256" key="1">
    <source>
        <dbReference type="SAM" id="MobiDB-lite"/>
    </source>
</evidence>
<dbReference type="EMBL" id="LBVL01000012">
    <property type="protein sequence ID" value="KKQ84942.1"/>
    <property type="molecule type" value="Genomic_DNA"/>
</dbReference>
<comment type="caution">
    <text evidence="3">The sequence shown here is derived from an EMBL/GenBank/DDBJ whole genome shotgun (WGS) entry which is preliminary data.</text>
</comment>
<dbReference type="STRING" id="1618570.UT08_C0012G0038"/>
<reference evidence="3 4" key="1">
    <citation type="journal article" date="2015" name="Nature">
        <title>rRNA introns, odd ribosomes, and small enigmatic genomes across a large radiation of phyla.</title>
        <authorList>
            <person name="Brown C.T."/>
            <person name="Hug L.A."/>
            <person name="Thomas B.C."/>
            <person name="Sharon I."/>
            <person name="Castelle C.J."/>
            <person name="Singh A."/>
            <person name="Wilkins M.J."/>
            <person name="Williams K.H."/>
            <person name="Banfield J.F."/>
        </authorList>
    </citation>
    <scope>NUCLEOTIDE SEQUENCE [LARGE SCALE GENOMIC DNA]</scope>
</reference>
<keyword evidence="2" id="KW-0812">Transmembrane</keyword>
<name>A0A0G0L1R8_9BACT</name>
<sequence length="207" mass="23173">MTQGYPSQSKMKPSLGGIYGWFNSLLGRNMSTRQLTKQVEAQLKIPQQQSSEIPAENQGEETEDSVSQDIKTAKKIVSGVVKGISQKVEPVAQQKIEKASKSGIFKKLLKIILILFFLSILIFIGLSFYRTLGKDGNGNGGVTISPEDKVTPTPYVYNPYKPSIYAVDPEILTLEEDITLLEKEIFRAIIREDKLFPPVLDFKVEFK</sequence>
<evidence type="ECO:0000256" key="2">
    <source>
        <dbReference type="SAM" id="Phobius"/>
    </source>
</evidence>